<keyword evidence="9" id="KW-0460">Magnesium</keyword>
<organism evidence="12 13">
    <name type="scientific">SAR86 cluster bacterium BACL1 MAG-120920-bin57</name>
    <dbReference type="NCBI Taxonomy" id="1655571"/>
    <lineage>
        <taxon>Bacteria</taxon>
        <taxon>Pseudomonadati</taxon>
        <taxon>Pseudomonadota</taxon>
        <taxon>Gammaproteobacteria</taxon>
        <taxon>SAR86 cluster</taxon>
    </lineage>
</organism>
<accession>A0A0R2PZ84</accession>
<dbReference type="PANTHER" id="PTHR43285:SF2">
    <property type="entry name" value="ANTHRANILATE PHOSPHORIBOSYLTRANSFERASE"/>
    <property type="match status" value="1"/>
</dbReference>
<dbReference type="GO" id="GO:0000287">
    <property type="term" value="F:magnesium ion binding"/>
    <property type="evidence" value="ECO:0007669"/>
    <property type="project" value="UniProtKB-UniRule"/>
</dbReference>
<feature type="binding site" evidence="9">
    <location>
        <position position="226"/>
    </location>
    <ligand>
        <name>Mg(2+)</name>
        <dbReference type="ChEBI" id="CHEBI:18420"/>
        <label>2</label>
    </ligand>
</feature>
<dbReference type="Pfam" id="PF00591">
    <property type="entry name" value="Glycos_transf_3"/>
    <property type="match status" value="1"/>
</dbReference>
<dbReference type="SUPFAM" id="SSF47648">
    <property type="entry name" value="Nucleoside phosphorylase/phosphoribosyltransferase N-terminal domain"/>
    <property type="match status" value="1"/>
</dbReference>
<dbReference type="GO" id="GO:0004048">
    <property type="term" value="F:anthranilate phosphoribosyltransferase activity"/>
    <property type="evidence" value="ECO:0007669"/>
    <property type="project" value="UniProtKB-UniRule"/>
</dbReference>
<dbReference type="FunFam" id="3.40.1030.10:FF:000002">
    <property type="entry name" value="Anthranilate phosphoribosyltransferase"/>
    <property type="match status" value="1"/>
</dbReference>
<evidence type="ECO:0000256" key="6">
    <source>
        <dbReference type="ARBA" id="ARBA00023141"/>
    </source>
</evidence>
<dbReference type="InterPro" id="IPR000312">
    <property type="entry name" value="Glycosyl_Trfase_fam3"/>
</dbReference>
<feature type="domain" description="Glycosyl transferase family 3 N-terminal" evidence="11">
    <location>
        <begin position="4"/>
        <end position="64"/>
    </location>
</feature>
<comment type="subunit">
    <text evidence="9">Homodimer.</text>
</comment>
<feature type="binding site" evidence="9">
    <location>
        <position position="80"/>
    </location>
    <ligand>
        <name>5-phospho-alpha-D-ribose 1-diphosphate</name>
        <dbReference type="ChEBI" id="CHEBI:58017"/>
    </ligand>
</feature>
<dbReference type="InterPro" id="IPR036320">
    <property type="entry name" value="Glycosyl_Trfase_fam3_N_dom_sf"/>
</dbReference>
<comment type="caution">
    <text evidence="9">Lacks conserved residue(s) required for the propagation of feature annotation.</text>
</comment>
<comment type="caution">
    <text evidence="12">The sequence shown here is derived from an EMBL/GenBank/DDBJ whole genome shotgun (WGS) entry which is preliminary data.</text>
</comment>
<dbReference type="Gene3D" id="1.20.970.10">
    <property type="entry name" value="Transferase, Pyrimidine Nucleoside Phosphorylase, Chain C"/>
    <property type="match status" value="1"/>
</dbReference>
<evidence type="ECO:0000256" key="9">
    <source>
        <dbReference type="HAMAP-Rule" id="MF_00211"/>
    </source>
</evidence>
<sequence>MIDSLIQQVRDKQDLGFLEMQAGVEAIMTGEVADDAIEEFLLALNDKGITEMEITAAARVMKDKSLTYQIGDGDHIDTCGTGGTGMHTFNCSTASAFVAAAGGAAVTKHGNKAISSKSGSADFLQEAGANIGHDREKLTEIFKRVGFIFLFAPLHHESMKYVMPARQRIGKKTIFNLLGPHTNPCGAKRQVLGVYSKELVTTFASVAKNLSMEHALIVHGFDGLDEITITDSTYITELKNKKIISYEISPKDFGLSLAQLTEISAQSANDSLQLVREAFAGEQSAVQDMIALNAGAALYVAGKTISIAEGVDLALSLMNNGAAADKLASYVRVSNNS</sequence>
<keyword evidence="5 9" id="KW-0822">Tryptophan biosynthesis</keyword>
<dbReference type="GO" id="GO:0000162">
    <property type="term" value="P:L-tryptophan biosynthetic process"/>
    <property type="evidence" value="ECO:0007669"/>
    <property type="project" value="UniProtKB-UniRule"/>
</dbReference>
<reference evidence="13" key="1">
    <citation type="submission" date="2015-10" db="EMBL/GenBank/DDBJ databases">
        <title>Metagenome-Assembled Genomes uncover a global brackish microbiome.</title>
        <authorList>
            <person name="Hugerth L.W."/>
            <person name="Larsson J."/>
            <person name="Alneberg J."/>
            <person name="Lindh M.V."/>
            <person name="Legrand C."/>
            <person name="Pinhassi J."/>
            <person name="Andersson A."/>
        </authorList>
    </citation>
    <scope>NUCLEOTIDE SEQUENCE [LARGE SCALE GENOMIC DNA]</scope>
</reference>
<feature type="binding site" evidence="9">
    <location>
        <begin position="108"/>
        <end position="116"/>
    </location>
    <ligand>
        <name>5-phospho-alpha-D-ribose 1-diphosphate</name>
        <dbReference type="ChEBI" id="CHEBI:58017"/>
    </ligand>
</feature>
<feature type="binding site" evidence="9">
    <location>
        <position position="80"/>
    </location>
    <ligand>
        <name>anthranilate</name>
        <dbReference type="ChEBI" id="CHEBI:16567"/>
        <label>1</label>
    </ligand>
</feature>
<keyword evidence="6 9" id="KW-0057">Aromatic amino acid biosynthesis</keyword>
<evidence type="ECO:0000256" key="5">
    <source>
        <dbReference type="ARBA" id="ARBA00022822"/>
    </source>
</evidence>
<dbReference type="NCBIfam" id="TIGR01245">
    <property type="entry name" value="trpD"/>
    <property type="match status" value="1"/>
</dbReference>
<feature type="binding site" evidence="9">
    <location>
        <position position="120"/>
    </location>
    <ligand>
        <name>5-phospho-alpha-D-ribose 1-diphosphate</name>
        <dbReference type="ChEBI" id="CHEBI:58017"/>
    </ligand>
</feature>
<feature type="binding site" evidence="9">
    <location>
        <position position="225"/>
    </location>
    <ligand>
        <name>Mg(2+)</name>
        <dbReference type="ChEBI" id="CHEBI:18420"/>
        <label>2</label>
    </ligand>
</feature>
<dbReference type="EMBL" id="LIAV01000002">
    <property type="protein sequence ID" value="KRO41411.1"/>
    <property type="molecule type" value="Genomic_DNA"/>
</dbReference>
<evidence type="ECO:0000256" key="3">
    <source>
        <dbReference type="ARBA" id="ARBA00022676"/>
    </source>
</evidence>
<keyword evidence="4 9" id="KW-0808">Transferase</keyword>
<feature type="binding site" evidence="9">
    <location>
        <position position="88"/>
    </location>
    <ligand>
        <name>5-phospho-alpha-D-ribose 1-diphosphate</name>
        <dbReference type="ChEBI" id="CHEBI:58017"/>
    </ligand>
</feature>
<evidence type="ECO:0000259" key="10">
    <source>
        <dbReference type="Pfam" id="PF00591"/>
    </source>
</evidence>
<comment type="function">
    <text evidence="9">Catalyzes the transfer of the phosphoribosyl group of 5-phosphorylribose-1-pyrophosphate (PRPP) to anthranilate to yield N-(5'-phosphoribosyl)-anthranilate (PRA).</text>
</comment>
<evidence type="ECO:0000313" key="12">
    <source>
        <dbReference type="EMBL" id="KRO41411.1"/>
    </source>
</evidence>
<evidence type="ECO:0000256" key="2">
    <source>
        <dbReference type="ARBA" id="ARBA00022605"/>
    </source>
</evidence>
<name>A0A0R2PZ84_9GAMM</name>
<feature type="binding site" evidence="9">
    <location>
        <position position="92"/>
    </location>
    <ligand>
        <name>Mg(2+)</name>
        <dbReference type="ChEBI" id="CHEBI:18420"/>
        <label>1</label>
    </ligand>
</feature>
<dbReference type="InterPro" id="IPR005940">
    <property type="entry name" value="Anthranilate_Pribosyl_Tfrase"/>
</dbReference>
<feature type="domain" description="Glycosyl transferase family 3" evidence="10">
    <location>
        <begin position="74"/>
        <end position="323"/>
    </location>
</feature>
<evidence type="ECO:0000256" key="1">
    <source>
        <dbReference type="ARBA" id="ARBA00004907"/>
    </source>
</evidence>
<evidence type="ECO:0000313" key="13">
    <source>
        <dbReference type="Proteomes" id="UP000050874"/>
    </source>
</evidence>
<feature type="binding site" evidence="9">
    <location>
        <position position="226"/>
    </location>
    <ligand>
        <name>Mg(2+)</name>
        <dbReference type="ChEBI" id="CHEBI:18420"/>
        <label>1</label>
    </ligand>
</feature>
<comment type="similarity">
    <text evidence="8">In the C-terminal section; belongs to the anthranilate phosphoribosyltransferase family.</text>
</comment>
<evidence type="ECO:0000259" key="11">
    <source>
        <dbReference type="Pfam" id="PF02885"/>
    </source>
</evidence>
<dbReference type="Pfam" id="PF02885">
    <property type="entry name" value="Glycos_trans_3N"/>
    <property type="match status" value="1"/>
</dbReference>
<keyword evidence="2 9" id="KW-0028">Amino-acid biosynthesis</keyword>
<comment type="pathway">
    <text evidence="1 9">Amino-acid biosynthesis; L-tryptophan biosynthesis; L-tryptophan from chorismate: step 2/5.</text>
</comment>
<dbReference type="AlphaFoldDB" id="A0A0R2PZ84"/>
<dbReference type="EC" id="2.4.2.18" evidence="9"/>
<dbReference type="GO" id="GO:0005829">
    <property type="term" value="C:cytosol"/>
    <property type="evidence" value="ECO:0007669"/>
    <property type="project" value="TreeGrafter"/>
</dbReference>
<dbReference type="HAMAP" id="MF_00211">
    <property type="entry name" value="TrpD"/>
    <property type="match status" value="1"/>
</dbReference>
<gene>
    <name evidence="9" type="primary">trpD</name>
    <name evidence="12" type="ORF">ABR63_06745</name>
</gene>
<dbReference type="PANTHER" id="PTHR43285">
    <property type="entry name" value="ANTHRANILATE PHOSPHORIBOSYLTRANSFERASE"/>
    <property type="match status" value="1"/>
</dbReference>
<evidence type="ECO:0000256" key="7">
    <source>
        <dbReference type="ARBA" id="ARBA00052328"/>
    </source>
</evidence>
<protein>
    <recommendedName>
        <fullName evidence="9">Anthranilate phosphoribosyltransferase</fullName>
        <ecNumber evidence="9">2.4.2.18</ecNumber>
    </recommendedName>
</protein>
<feature type="binding site" evidence="9">
    <location>
        <position position="166"/>
    </location>
    <ligand>
        <name>anthranilate</name>
        <dbReference type="ChEBI" id="CHEBI:16567"/>
        <label>2</label>
    </ligand>
</feature>
<comment type="similarity">
    <text evidence="9">Belongs to the anthranilate phosphoribosyltransferase family.</text>
</comment>
<feature type="binding site" evidence="9">
    <location>
        <position position="111"/>
    </location>
    <ligand>
        <name>anthranilate</name>
        <dbReference type="ChEBI" id="CHEBI:16567"/>
        <label>1</label>
    </ligand>
</feature>
<evidence type="ECO:0000256" key="8">
    <source>
        <dbReference type="ARBA" id="ARBA00061188"/>
    </source>
</evidence>
<dbReference type="InterPro" id="IPR035902">
    <property type="entry name" value="Nuc_phospho_transferase"/>
</dbReference>
<feature type="binding site" evidence="9">
    <location>
        <begin position="90"/>
        <end position="93"/>
    </location>
    <ligand>
        <name>5-phospho-alpha-D-ribose 1-diphosphate</name>
        <dbReference type="ChEBI" id="CHEBI:58017"/>
    </ligand>
</feature>
<dbReference type="SUPFAM" id="SSF52418">
    <property type="entry name" value="Nucleoside phosphorylase/phosphoribosyltransferase catalytic domain"/>
    <property type="match status" value="1"/>
</dbReference>
<dbReference type="Proteomes" id="UP000050874">
    <property type="component" value="Unassembled WGS sequence"/>
</dbReference>
<keyword evidence="9" id="KW-0479">Metal-binding</keyword>
<evidence type="ECO:0000256" key="4">
    <source>
        <dbReference type="ARBA" id="ARBA00022679"/>
    </source>
</evidence>
<proteinExistence type="inferred from homology"/>
<keyword evidence="3 9" id="KW-0328">Glycosyltransferase</keyword>
<comment type="catalytic activity">
    <reaction evidence="7 9">
        <text>N-(5-phospho-beta-D-ribosyl)anthranilate + diphosphate = 5-phospho-alpha-D-ribose 1-diphosphate + anthranilate</text>
        <dbReference type="Rhea" id="RHEA:11768"/>
        <dbReference type="ChEBI" id="CHEBI:16567"/>
        <dbReference type="ChEBI" id="CHEBI:18277"/>
        <dbReference type="ChEBI" id="CHEBI:33019"/>
        <dbReference type="ChEBI" id="CHEBI:58017"/>
        <dbReference type="EC" id="2.4.2.18"/>
    </reaction>
</comment>
<comment type="cofactor">
    <cofactor evidence="9">
        <name>Mg(2+)</name>
        <dbReference type="ChEBI" id="CHEBI:18420"/>
    </cofactor>
    <text evidence="9">Binds 2 magnesium ions per monomer.</text>
</comment>
<dbReference type="Gene3D" id="3.40.1030.10">
    <property type="entry name" value="Nucleoside phosphorylase/phosphoribosyltransferase catalytic domain"/>
    <property type="match status" value="1"/>
</dbReference>
<dbReference type="InterPro" id="IPR017459">
    <property type="entry name" value="Glycosyl_Trfase_fam3_N_dom"/>
</dbReference>
<dbReference type="UniPathway" id="UPA00035">
    <property type="reaction ID" value="UER00041"/>
</dbReference>